<dbReference type="CDD" id="cd00739">
    <property type="entry name" value="DHPS"/>
    <property type="match status" value="1"/>
</dbReference>
<accession>A0ABP9PKG0</accession>
<evidence type="ECO:0000256" key="8">
    <source>
        <dbReference type="ARBA" id="ARBA00022909"/>
    </source>
</evidence>
<dbReference type="Pfam" id="PF00809">
    <property type="entry name" value="Pterin_bind"/>
    <property type="match status" value="1"/>
</dbReference>
<feature type="domain" description="Pterin-binding" evidence="10">
    <location>
        <begin position="18"/>
        <end position="272"/>
    </location>
</feature>
<evidence type="ECO:0000256" key="4">
    <source>
        <dbReference type="ARBA" id="ARBA00012458"/>
    </source>
</evidence>
<evidence type="ECO:0000313" key="12">
    <source>
        <dbReference type="Proteomes" id="UP001499852"/>
    </source>
</evidence>
<evidence type="ECO:0000256" key="6">
    <source>
        <dbReference type="ARBA" id="ARBA00022723"/>
    </source>
</evidence>
<comment type="catalytic activity">
    <reaction evidence="1">
        <text>(7,8-dihydropterin-6-yl)methyl diphosphate + 4-aminobenzoate = 7,8-dihydropteroate + diphosphate</text>
        <dbReference type="Rhea" id="RHEA:19949"/>
        <dbReference type="ChEBI" id="CHEBI:17836"/>
        <dbReference type="ChEBI" id="CHEBI:17839"/>
        <dbReference type="ChEBI" id="CHEBI:33019"/>
        <dbReference type="ChEBI" id="CHEBI:72950"/>
        <dbReference type="EC" id="2.5.1.15"/>
    </reaction>
</comment>
<dbReference type="Proteomes" id="UP001499852">
    <property type="component" value="Unassembled WGS sequence"/>
</dbReference>
<evidence type="ECO:0000256" key="2">
    <source>
        <dbReference type="ARBA" id="ARBA00001946"/>
    </source>
</evidence>
<protein>
    <recommendedName>
        <fullName evidence="4 9">Dihydropteroate synthase</fullName>
        <shortName evidence="9">DHPS</shortName>
        <ecNumber evidence="4 9">2.5.1.15</ecNumber>
    </recommendedName>
    <alternativeName>
        <fullName evidence="9">Dihydropteroate pyrophosphorylase</fullName>
    </alternativeName>
</protein>
<sequence>MNFHWRIQGQDYDLTQRGMVMGIVNVTPDSFSDGGRYLDTGRAVEHALTLVAEGADILDIGGESTRPGADPVDEAEELKRVLPVIRAVRSETKTLISIDTMKANVARAALEAGADIINDVTGLRGDPMMCRVAAETEVGLVVMHMLGTPRTMQQQAVYEDVVAEVQTYFEERLHILAEQGIAPERIVLDPGFGFAKTLEHNISLMQALPLLAVQGRPVLVGVSRKTLISRLLESDDVNDRDWPTVALTSYSRELGARIVRVHQVKANMEALRMTEAILGPKE</sequence>
<organism evidence="11 12">
    <name type="scientific">Prosthecobacter algae</name>
    <dbReference type="NCBI Taxonomy" id="1144682"/>
    <lineage>
        <taxon>Bacteria</taxon>
        <taxon>Pseudomonadati</taxon>
        <taxon>Verrucomicrobiota</taxon>
        <taxon>Verrucomicrobiia</taxon>
        <taxon>Verrucomicrobiales</taxon>
        <taxon>Verrucomicrobiaceae</taxon>
        <taxon>Prosthecobacter</taxon>
    </lineage>
</organism>
<dbReference type="SUPFAM" id="SSF51717">
    <property type="entry name" value="Dihydropteroate synthetase-like"/>
    <property type="match status" value="1"/>
</dbReference>
<name>A0ABP9PKG0_9BACT</name>
<evidence type="ECO:0000256" key="7">
    <source>
        <dbReference type="ARBA" id="ARBA00022842"/>
    </source>
</evidence>
<dbReference type="InterPro" id="IPR011005">
    <property type="entry name" value="Dihydropteroate_synth-like_sf"/>
</dbReference>
<dbReference type="NCBIfam" id="TIGR01496">
    <property type="entry name" value="DHPS"/>
    <property type="match status" value="1"/>
</dbReference>
<keyword evidence="5 9" id="KW-0808">Transferase</keyword>
<dbReference type="RefSeq" id="WP_345738170.1">
    <property type="nucleotide sequence ID" value="NZ_BAABIA010000009.1"/>
</dbReference>
<comment type="caution">
    <text evidence="11">The sequence shown here is derived from an EMBL/GenBank/DDBJ whole genome shotgun (WGS) entry which is preliminary data.</text>
</comment>
<comment type="pathway">
    <text evidence="3 9">Cofactor biosynthesis; tetrahydrofolate biosynthesis; 7,8-dihydrofolate from 2-amino-4-hydroxy-6-hydroxymethyl-7,8-dihydropteridine diphosphate and 4-aminobenzoate: step 1/2.</text>
</comment>
<dbReference type="PROSITE" id="PS50972">
    <property type="entry name" value="PTERIN_BINDING"/>
    <property type="match status" value="1"/>
</dbReference>
<proteinExistence type="inferred from homology"/>
<dbReference type="InterPro" id="IPR045031">
    <property type="entry name" value="DHP_synth-like"/>
</dbReference>
<reference evidence="12" key="1">
    <citation type="journal article" date="2019" name="Int. J. Syst. Evol. Microbiol.">
        <title>The Global Catalogue of Microorganisms (GCM) 10K type strain sequencing project: providing services to taxonomists for standard genome sequencing and annotation.</title>
        <authorList>
            <consortium name="The Broad Institute Genomics Platform"/>
            <consortium name="The Broad Institute Genome Sequencing Center for Infectious Disease"/>
            <person name="Wu L."/>
            <person name="Ma J."/>
        </authorList>
    </citation>
    <scope>NUCLEOTIDE SEQUENCE [LARGE SCALE GENOMIC DNA]</scope>
    <source>
        <strain evidence="12">JCM 18053</strain>
    </source>
</reference>
<keyword evidence="8 9" id="KW-0289">Folate biosynthesis</keyword>
<evidence type="ECO:0000259" key="10">
    <source>
        <dbReference type="PROSITE" id="PS50972"/>
    </source>
</evidence>
<keyword evidence="7 9" id="KW-0460">Magnesium</keyword>
<dbReference type="EMBL" id="BAABIA010000009">
    <property type="protein sequence ID" value="GAA5146575.1"/>
    <property type="molecule type" value="Genomic_DNA"/>
</dbReference>
<dbReference type="PROSITE" id="PS00792">
    <property type="entry name" value="DHPS_1"/>
    <property type="match status" value="1"/>
</dbReference>
<dbReference type="PANTHER" id="PTHR20941">
    <property type="entry name" value="FOLATE SYNTHESIS PROTEINS"/>
    <property type="match status" value="1"/>
</dbReference>
<dbReference type="InterPro" id="IPR006390">
    <property type="entry name" value="DHP_synth_dom"/>
</dbReference>
<dbReference type="PANTHER" id="PTHR20941:SF1">
    <property type="entry name" value="FOLIC ACID SYNTHESIS PROTEIN FOL1"/>
    <property type="match status" value="1"/>
</dbReference>
<gene>
    <name evidence="11" type="primary">folP_2</name>
    <name evidence="11" type="ORF">GCM10023213_39890</name>
</gene>
<evidence type="ECO:0000256" key="9">
    <source>
        <dbReference type="RuleBase" id="RU361205"/>
    </source>
</evidence>
<dbReference type="InterPro" id="IPR000489">
    <property type="entry name" value="Pterin-binding_dom"/>
</dbReference>
<evidence type="ECO:0000313" key="11">
    <source>
        <dbReference type="EMBL" id="GAA5146575.1"/>
    </source>
</evidence>
<comment type="function">
    <text evidence="9">Catalyzes the condensation of para-aminobenzoate (pABA) with 6-hydroxymethyl-7,8-dihydropterin diphosphate (DHPt-PP) to form 7,8-dihydropteroate (H2Pte), the immediate precursor of folate derivatives.</text>
</comment>
<evidence type="ECO:0000256" key="3">
    <source>
        <dbReference type="ARBA" id="ARBA00004763"/>
    </source>
</evidence>
<comment type="similarity">
    <text evidence="9">Belongs to the DHPS family.</text>
</comment>
<keyword evidence="12" id="KW-1185">Reference proteome</keyword>
<evidence type="ECO:0000256" key="5">
    <source>
        <dbReference type="ARBA" id="ARBA00022679"/>
    </source>
</evidence>
<dbReference type="EC" id="2.5.1.15" evidence="4 9"/>
<comment type="cofactor">
    <cofactor evidence="2 9">
        <name>Mg(2+)</name>
        <dbReference type="ChEBI" id="CHEBI:18420"/>
    </cofactor>
</comment>
<dbReference type="PROSITE" id="PS00793">
    <property type="entry name" value="DHPS_2"/>
    <property type="match status" value="1"/>
</dbReference>
<keyword evidence="6 9" id="KW-0479">Metal-binding</keyword>
<dbReference type="Gene3D" id="3.20.20.20">
    <property type="entry name" value="Dihydropteroate synthase-like"/>
    <property type="match status" value="1"/>
</dbReference>
<evidence type="ECO:0000256" key="1">
    <source>
        <dbReference type="ARBA" id="ARBA00000012"/>
    </source>
</evidence>